<sequence length="384" mass="43925">MGTNEKQLENLLRGSDSNKIEEFLQSNLNTPQACGTVFESCLRRVAQQGIQKNRAETVLCVLKIVKYLCEQNNQRGIHVLIAAGILETLGKIFLYVTEKAAGRQLNVSDLLTLLLDCITSVIELQSTKYTWLQSNCDLFLSFLCKSYTNVELKRKVVEAFIGILVSLDSTSMDQIRSSISCTPLIDDLVENILLNLNYFGDYDVQVGIVELLFRLYPTVKRKEKAQSWNHNDETARLFCCISYNNFESSARAYINKVNQTSQEKWVASYHCMSLVIGDLVLGEKDECWMDLCFRSRNLGIAFGPRFEYGWYAVMSDNVEDFKIEDEESSIKMVLTTKVSVRRMFENDSFSDTLRVISFTFRKTAYFTAAFLRSKVNQIFSKIAK</sequence>
<dbReference type="PANTHER" id="PTHR15607">
    <property type="entry name" value="SYNAPTONEMAL COMPLEX PROTEIN-RELATED"/>
    <property type="match status" value="1"/>
</dbReference>
<organism evidence="2 3">
    <name type="scientific">Ciona intestinalis</name>
    <name type="common">Transparent sea squirt</name>
    <name type="synonym">Ascidia intestinalis</name>
    <dbReference type="NCBI Taxonomy" id="7719"/>
    <lineage>
        <taxon>Eukaryota</taxon>
        <taxon>Metazoa</taxon>
        <taxon>Chordata</taxon>
        <taxon>Tunicata</taxon>
        <taxon>Ascidiacea</taxon>
        <taxon>Phlebobranchia</taxon>
        <taxon>Cionidae</taxon>
        <taxon>Ciona</taxon>
    </lineage>
</organism>
<dbReference type="PANTHER" id="PTHR15607:SF12">
    <property type="entry name" value="SYNAPTONEMAL COMPLEX PROTEIN 2"/>
    <property type="match status" value="1"/>
</dbReference>
<evidence type="ECO:0000313" key="2">
    <source>
        <dbReference type="Ensembl" id="ENSCINP00000029216.2"/>
    </source>
</evidence>
<dbReference type="Pfam" id="PF18581">
    <property type="entry name" value="SYCP2_ARLD"/>
    <property type="match status" value="1"/>
</dbReference>
<dbReference type="InterPro" id="IPR041322">
    <property type="entry name" value="SYCP2_ARLD"/>
</dbReference>
<dbReference type="STRING" id="7719.ENSCINP00000029216"/>
<protein>
    <recommendedName>
        <fullName evidence="1">Synaptonemal complex protein 2 armadillo-repeat-like domain-containing protein</fullName>
    </recommendedName>
</protein>
<evidence type="ECO:0000259" key="1">
    <source>
        <dbReference type="Pfam" id="PF18581"/>
    </source>
</evidence>
<name>F6TRT4_CIOIN</name>
<evidence type="ECO:0000313" key="3">
    <source>
        <dbReference type="Proteomes" id="UP000008144"/>
    </source>
</evidence>
<accession>F6TRT4</accession>
<dbReference type="Proteomes" id="UP000008144">
    <property type="component" value="Unassembled WGS sequence"/>
</dbReference>
<proteinExistence type="predicted"/>
<dbReference type="InParanoid" id="F6TRT4"/>
<dbReference type="HOGENOM" id="CLU_720689_0_0_1"/>
<reference evidence="2" key="3">
    <citation type="submission" date="2025-09" db="UniProtKB">
        <authorList>
            <consortium name="Ensembl"/>
        </authorList>
    </citation>
    <scope>IDENTIFICATION</scope>
</reference>
<dbReference type="Ensembl" id="ENSCINT00000029462.2">
    <property type="protein sequence ID" value="ENSCINP00000029216.2"/>
    <property type="gene ID" value="ENSCING00000017133.2"/>
</dbReference>
<dbReference type="InterPro" id="IPR024835">
    <property type="entry name" value="SYCP2-like"/>
</dbReference>
<reference evidence="3" key="1">
    <citation type="journal article" date="2002" name="Science">
        <title>The draft genome of Ciona intestinalis: insights into chordate and vertebrate origins.</title>
        <authorList>
            <person name="Dehal P."/>
            <person name="Satou Y."/>
            <person name="Campbell R.K."/>
            <person name="Chapman J."/>
            <person name="Degnan B."/>
            <person name="De Tomaso A."/>
            <person name="Davidson B."/>
            <person name="Di Gregorio A."/>
            <person name="Gelpke M."/>
            <person name="Goodstein D.M."/>
            <person name="Harafuji N."/>
            <person name="Hastings K.E."/>
            <person name="Ho I."/>
            <person name="Hotta K."/>
            <person name="Huang W."/>
            <person name="Kawashima T."/>
            <person name="Lemaire P."/>
            <person name="Martinez D."/>
            <person name="Meinertzhagen I.A."/>
            <person name="Necula S."/>
            <person name="Nonaka M."/>
            <person name="Putnam N."/>
            <person name="Rash S."/>
            <person name="Saiga H."/>
            <person name="Satake M."/>
            <person name="Terry A."/>
            <person name="Yamada L."/>
            <person name="Wang H.G."/>
            <person name="Awazu S."/>
            <person name="Azumi K."/>
            <person name="Boore J."/>
            <person name="Branno M."/>
            <person name="Chin-Bow S."/>
            <person name="DeSantis R."/>
            <person name="Doyle S."/>
            <person name="Francino P."/>
            <person name="Keys D.N."/>
            <person name="Haga S."/>
            <person name="Hayashi H."/>
            <person name="Hino K."/>
            <person name="Imai K.S."/>
            <person name="Inaba K."/>
            <person name="Kano S."/>
            <person name="Kobayashi K."/>
            <person name="Kobayashi M."/>
            <person name="Lee B.I."/>
            <person name="Makabe K.W."/>
            <person name="Manohar C."/>
            <person name="Matassi G."/>
            <person name="Medina M."/>
            <person name="Mochizuki Y."/>
            <person name="Mount S."/>
            <person name="Morishita T."/>
            <person name="Miura S."/>
            <person name="Nakayama A."/>
            <person name="Nishizaka S."/>
            <person name="Nomoto H."/>
            <person name="Ohta F."/>
            <person name="Oishi K."/>
            <person name="Rigoutsos I."/>
            <person name="Sano M."/>
            <person name="Sasaki A."/>
            <person name="Sasakura Y."/>
            <person name="Shoguchi E."/>
            <person name="Shin-i T."/>
            <person name="Spagnuolo A."/>
            <person name="Stainier D."/>
            <person name="Suzuki M.M."/>
            <person name="Tassy O."/>
            <person name="Takatori N."/>
            <person name="Tokuoka M."/>
            <person name="Yagi K."/>
            <person name="Yoshizaki F."/>
            <person name="Wada S."/>
            <person name="Zhang C."/>
            <person name="Hyatt P.D."/>
            <person name="Larimer F."/>
            <person name="Detter C."/>
            <person name="Doggett N."/>
            <person name="Glavina T."/>
            <person name="Hawkins T."/>
            <person name="Richardson P."/>
            <person name="Lucas S."/>
            <person name="Kohara Y."/>
            <person name="Levine M."/>
            <person name="Satoh N."/>
            <person name="Rokhsar D.S."/>
        </authorList>
    </citation>
    <scope>NUCLEOTIDE SEQUENCE [LARGE SCALE GENOMIC DNA]</scope>
</reference>
<dbReference type="AlphaFoldDB" id="F6TRT4"/>
<dbReference type="GeneTree" id="ENSGT00530000063859"/>
<reference evidence="2" key="2">
    <citation type="submission" date="2025-08" db="UniProtKB">
        <authorList>
            <consortium name="Ensembl"/>
        </authorList>
    </citation>
    <scope>IDENTIFICATION</scope>
</reference>
<feature type="domain" description="Synaptonemal complex protein 2 armadillo-repeat-like" evidence="1">
    <location>
        <begin position="5"/>
        <end position="152"/>
    </location>
</feature>
<keyword evidence="3" id="KW-1185">Reference proteome</keyword>